<dbReference type="Proteomes" id="UP000184048">
    <property type="component" value="Unassembled WGS sequence"/>
</dbReference>
<organism evidence="1 2">
    <name type="scientific">Flavisolibacter ginsengisoli DSM 18119</name>
    <dbReference type="NCBI Taxonomy" id="1121884"/>
    <lineage>
        <taxon>Bacteria</taxon>
        <taxon>Pseudomonadati</taxon>
        <taxon>Bacteroidota</taxon>
        <taxon>Chitinophagia</taxon>
        <taxon>Chitinophagales</taxon>
        <taxon>Chitinophagaceae</taxon>
        <taxon>Flavisolibacter</taxon>
    </lineage>
</organism>
<protein>
    <recommendedName>
        <fullName evidence="3">General stress protein CsbD</fullName>
    </recommendedName>
</protein>
<sequence>MDSYQLKLEAPWPEVKEMLKEVNMELTDEDLELKPGGEKELLERLSRKMNKSISEVKTWIESVSFNKGIAG</sequence>
<keyword evidence="2" id="KW-1185">Reference proteome</keyword>
<dbReference type="Gene3D" id="1.10.1470.10">
    <property type="entry name" value="YjbJ"/>
    <property type="match status" value="1"/>
</dbReference>
<dbReference type="InterPro" id="IPR036629">
    <property type="entry name" value="YjbJ_sf"/>
</dbReference>
<dbReference type="RefSeq" id="WP_072833461.1">
    <property type="nucleotide sequence ID" value="NZ_FQUU01000001.1"/>
</dbReference>
<dbReference type="STRING" id="1121884.SAMN02745131_00306"/>
<proteinExistence type="predicted"/>
<accession>A0A1M4T139</accession>
<reference evidence="1 2" key="1">
    <citation type="submission" date="2016-11" db="EMBL/GenBank/DDBJ databases">
        <authorList>
            <person name="Jaros S."/>
            <person name="Januszkiewicz K."/>
            <person name="Wedrychowicz H."/>
        </authorList>
    </citation>
    <scope>NUCLEOTIDE SEQUENCE [LARGE SCALE GENOMIC DNA]</scope>
    <source>
        <strain evidence="1 2">DSM 18119</strain>
    </source>
</reference>
<evidence type="ECO:0000313" key="1">
    <source>
        <dbReference type="EMBL" id="SHE38135.1"/>
    </source>
</evidence>
<gene>
    <name evidence="1" type="ORF">SAMN02745131_00306</name>
</gene>
<name>A0A1M4T139_9BACT</name>
<evidence type="ECO:0000313" key="2">
    <source>
        <dbReference type="Proteomes" id="UP000184048"/>
    </source>
</evidence>
<dbReference type="EMBL" id="FQUU01000001">
    <property type="protein sequence ID" value="SHE38135.1"/>
    <property type="molecule type" value="Genomic_DNA"/>
</dbReference>
<evidence type="ECO:0008006" key="3">
    <source>
        <dbReference type="Google" id="ProtNLM"/>
    </source>
</evidence>
<dbReference type="AlphaFoldDB" id="A0A1M4T139"/>